<sequence length="94" mass="10524">MNPKERGMVLYTCGSSSSPFMSRPVGSVKGSPLEQQNVKPMVYKVQIFQLGYPEPEDAFSSPPVKDPQSVNNCYAKEEYTPEDRRKARRGYSGS</sequence>
<gene>
    <name evidence="2" type="ORF">THAOC_34114</name>
</gene>
<reference evidence="2 3" key="1">
    <citation type="journal article" date="2012" name="Genome Biol.">
        <title>Genome and low-iron response of an oceanic diatom adapted to chronic iron limitation.</title>
        <authorList>
            <person name="Lommer M."/>
            <person name="Specht M."/>
            <person name="Roy A.S."/>
            <person name="Kraemer L."/>
            <person name="Andreson R."/>
            <person name="Gutowska M.A."/>
            <person name="Wolf J."/>
            <person name="Bergner S.V."/>
            <person name="Schilhabel M.B."/>
            <person name="Klostermeier U.C."/>
            <person name="Beiko R.G."/>
            <person name="Rosenstiel P."/>
            <person name="Hippler M."/>
            <person name="Laroche J."/>
        </authorList>
    </citation>
    <scope>NUCLEOTIDE SEQUENCE [LARGE SCALE GENOMIC DNA]</scope>
    <source>
        <strain evidence="2 3">CCMP1005</strain>
    </source>
</reference>
<evidence type="ECO:0000256" key="1">
    <source>
        <dbReference type="SAM" id="MobiDB-lite"/>
    </source>
</evidence>
<protein>
    <submittedName>
        <fullName evidence="2">Uncharacterized protein</fullName>
    </submittedName>
</protein>
<organism evidence="2 3">
    <name type="scientific">Thalassiosira oceanica</name>
    <name type="common">Marine diatom</name>
    <dbReference type="NCBI Taxonomy" id="159749"/>
    <lineage>
        <taxon>Eukaryota</taxon>
        <taxon>Sar</taxon>
        <taxon>Stramenopiles</taxon>
        <taxon>Ochrophyta</taxon>
        <taxon>Bacillariophyta</taxon>
        <taxon>Coscinodiscophyceae</taxon>
        <taxon>Thalassiosirophycidae</taxon>
        <taxon>Thalassiosirales</taxon>
        <taxon>Thalassiosiraceae</taxon>
        <taxon>Thalassiosira</taxon>
    </lineage>
</organism>
<accession>K0RKM4</accession>
<evidence type="ECO:0000313" key="2">
    <source>
        <dbReference type="EMBL" id="EJK47187.1"/>
    </source>
</evidence>
<keyword evidence="3" id="KW-1185">Reference proteome</keyword>
<comment type="caution">
    <text evidence="2">The sequence shown here is derived from an EMBL/GenBank/DDBJ whole genome shotgun (WGS) entry which is preliminary data.</text>
</comment>
<dbReference type="EMBL" id="AGNL01047248">
    <property type="protein sequence ID" value="EJK47187.1"/>
    <property type="molecule type" value="Genomic_DNA"/>
</dbReference>
<name>K0RKM4_THAOC</name>
<feature type="compositionally biased region" description="Basic and acidic residues" evidence="1">
    <location>
        <begin position="75"/>
        <end position="85"/>
    </location>
</feature>
<dbReference type="Proteomes" id="UP000266841">
    <property type="component" value="Unassembled WGS sequence"/>
</dbReference>
<feature type="region of interest" description="Disordered" evidence="1">
    <location>
        <begin position="54"/>
        <end position="94"/>
    </location>
</feature>
<evidence type="ECO:0000313" key="3">
    <source>
        <dbReference type="Proteomes" id="UP000266841"/>
    </source>
</evidence>
<proteinExistence type="predicted"/>
<dbReference type="AlphaFoldDB" id="K0RKM4"/>